<dbReference type="EMBL" id="JAFFPU010000033">
    <property type="protein sequence ID" value="MBM9577333.1"/>
    <property type="molecule type" value="Genomic_DNA"/>
</dbReference>
<comment type="caution">
    <text evidence="2">The sequence shown here is derived from an EMBL/GenBank/DDBJ whole genome shotgun (WGS) entry which is preliminary data.</text>
</comment>
<organism evidence="2 3">
    <name type="scientific">Leptospira ainlahdjerensis</name>
    <dbReference type="NCBI Taxonomy" id="2810033"/>
    <lineage>
        <taxon>Bacteria</taxon>
        <taxon>Pseudomonadati</taxon>
        <taxon>Spirochaetota</taxon>
        <taxon>Spirochaetia</taxon>
        <taxon>Leptospirales</taxon>
        <taxon>Leptospiraceae</taxon>
        <taxon>Leptospira</taxon>
    </lineage>
</organism>
<dbReference type="Pfam" id="PF13302">
    <property type="entry name" value="Acetyltransf_3"/>
    <property type="match status" value="1"/>
</dbReference>
<evidence type="ECO:0000259" key="1">
    <source>
        <dbReference type="Pfam" id="PF13302"/>
    </source>
</evidence>
<dbReference type="RefSeq" id="WP_205279467.1">
    <property type="nucleotide sequence ID" value="NZ_JAFFPU010000033.1"/>
</dbReference>
<dbReference type="InterPro" id="IPR016181">
    <property type="entry name" value="Acyl_CoA_acyltransferase"/>
</dbReference>
<dbReference type="Proteomes" id="UP000724686">
    <property type="component" value="Unassembled WGS sequence"/>
</dbReference>
<dbReference type="SUPFAM" id="SSF55729">
    <property type="entry name" value="Acyl-CoA N-acyltransferases (Nat)"/>
    <property type="match status" value="1"/>
</dbReference>
<gene>
    <name evidence="2" type="ORF">JWG45_09230</name>
</gene>
<reference evidence="2 3" key="1">
    <citation type="submission" date="2021-02" db="EMBL/GenBank/DDBJ databases">
        <title>Leptospira ainlahdjerensis sp. nov., Leptospira ainazelensis sp. nov., Leptospira abararensis sp. nov. and Leptospira chreensis sp. nov., four new species isolated from water sources in Algeria.</title>
        <authorList>
            <person name="Amara Korba A."/>
            <person name="Kainiu M."/>
            <person name="Vincent A.T."/>
            <person name="Mariet J.-F."/>
            <person name="Veyrier F.J."/>
            <person name="Goarant C."/>
            <person name="Picardeau M."/>
        </authorList>
    </citation>
    <scope>NUCLEOTIDE SEQUENCE [LARGE SCALE GENOMIC DNA]</scope>
    <source>
        <strain evidence="2 3">201903070</strain>
    </source>
</reference>
<name>A0ABS2UBJ9_9LEPT</name>
<feature type="domain" description="N-acetyltransferase" evidence="1">
    <location>
        <begin position="11"/>
        <end position="146"/>
    </location>
</feature>
<proteinExistence type="predicted"/>
<dbReference type="PANTHER" id="PTHR43415:SF3">
    <property type="entry name" value="GNAT-FAMILY ACETYLTRANSFERASE"/>
    <property type="match status" value="1"/>
</dbReference>
<accession>A0ABS2UBJ9</accession>
<dbReference type="InterPro" id="IPR000182">
    <property type="entry name" value="GNAT_dom"/>
</dbReference>
<dbReference type="Gene3D" id="3.40.630.30">
    <property type="match status" value="1"/>
</dbReference>
<evidence type="ECO:0000313" key="2">
    <source>
        <dbReference type="EMBL" id="MBM9577333.1"/>
    </source>
</evidence>
<keyword evidence="3" id="KW-1185">Reference proteome</keyword>
<protein>
    <submittedName>
        <fullName evidence="2">GNAT family N-acetyltransferase</fullName>
    </submittedName>
</protein>
<dbReference type="PANTHER" id="PTHR43415">
    <property type="entry name" value="SPERMIDINE N(1)-ACETYLTRANSFERASE"/>
    <property type="match status" value="1"/>
</dbReference>
<evidence type="ECO:0000313" key="3">
    <source>
        <dbReference type="Proteomes" id="UP000724686"/>
    </source>
</evidence>
<sequence length="180" mass="20982">MIYSFLEEYFVRTLSESDLSGPYSFWFEDQDVTRYNSHGKFFKNKLYFEEYYRSLNLEDRVVWAICHKTDGHIGNISLQNISFINRNAEFAILLGNKFHQGKGVSLHAGKKLLYHGFSKLNLEKIYCGTAASNLAMQKLALSLGMKVEGRRKKHLFLEGSYQDVIDYGILLDDWIRDNKE</sequence>